<comment type="subcellular location">
    <subcellularLocation>
        <location evidence="1 7">Cell outer membrane</location>
        <topology evidence="1 7">Multi-pass membrane protein</topology>
    </subcellularLocation>
</comment>
<evidence type="ECO:0000256" key="8">
    <source>
        <dbReference type="SAM" id="SignalP"/>
    </source>
</evidence>
<organism evidence="10 11">
    <name type="scientific">Candidatus Pseudobacter hemicellulosilyticus</name>
    <dbReference type="NCBI Taxonomy" id="3121375"/>
    <lineage>
        <taxon>Bacteria</taxon>
        <taxon>Pseudomonadati</taxon>
        <taxon>Bacteroidota</taxon>
        <taxon>Chitinophagia</taxon>
        <taxon>Chitinophagales</taxon>
        <taxon>Chitinophagaceae</taxon>
        <taxon>Pseudobacter</taxon>
    </lineage>
</organism>
<dbReference type="Gene3D" id="3.30.1370.130">
    <property type="match status" value="1"/>
</dbReference>
<reference evidence="10" key="1">
    <citation type="submission" date="2023-03" db="EMBL/GenBank/DDBJ databases">
        <title>Andean soil-derived lignocellulolytic bacterial consortium as a source of novel taxa and putative plastic-active enzymes.</title>
        <authorList>
            <person name="Diaz-Garcia L."/>
            <person name="Chuvochina M."/>
            <person name="Feuerriegel G."/>
            <person name="Bunk B."/>
            <person name="Sproer C."/>
            <person name="Streit W.R."/>
            <person name="Rodriguez L.M."/>
            <person name="Overmann J."/>
            <person name="Jimenez D.J."/>
        </authorList>
    </citation>
    <scope>NUCLEOTIDE SEQUENCE</scope>
    <source>
        <strain evidence="10">MAG 7</strain>
    </source>
</reference>
<dbReference type="InterPro" id="IPR036942">
    <property type="entry name" value="Beta-barrel_TonB_sf"/>
</dbReference>
<evidence type="ECO:0000256" key="6">
    <source>
        <dbReference type="ARBA" id="ARBA00023237"/>
    </source>
</evidence>
<keyword evidence="3 7" id="KW-1134">Transmembrane beta strand</keyword>
<name>A0AAJ5WQB5_9BACT</name>
<protein>
    <submittedName>
        <fullName evidence="10">SusC/RagA family TonB-linked outer membrane protein</fullName>
    </submittedName>
</protein>
<accession>A0AAJ5WQB5</accession>
<dbReference type="InterPro" id="IPR008969">
    <property type="entry name" value="CarboxyPept-like_regulatory"/>
</dbReference>
<sequence>MRKPGFITAFIVFFACLLFVSAGHAQVSLSYRQAPIAKVLAEIQRQTDYNFFHRQGVLQKAGKVTIQVTDMPLIQVLNLIFRDQPLEYVIDEKNITIRPRAGNAAILPPAPLTRSLEGRVINELDQPVISATVHAIAGQQHAVTDANGIFVLENFKPGDSVLISSISYQAQQLAASPGNFLLVRLQPKVNELTDVSVVSSGYQTKSRRLSTGSYDVIGREKLQRRISTNFMDRLEGISSSLLRNRNIVAGINQTEISIRGRSTIYSNAEPLIVLDNFPFYGPLSSINPNDVDSVTILKDAAASAIWGAYAGNGVIVITSKKGNYKMPLKLTMDANVTVGDKPDLYYQPYINSADQVELEKLMFANNIFRGRENNFNKPVLTDVVEILIKKREGKLTADEADAQLEALKKNDGRADLEKYVYRHSINQQYSLNLRGGTAKQYYSVTGGYDHNLASLVGQNGFRRWTLNGSHTLSMWKRKLELTTGVQYTGSENRQNDNFKFLAYPYQRLVDEQGNAAIVPNTYRKSFIDTAGRGRLLDWTYRPLAESGLPNKTTRAHDYRINLMLTYRILPDLSAELKYQYSRTNTIARQLNGMETFSTRDLINKYTQIGPNGEVVRPIPLGGILDEQKYYLTGKNYRGQLNYHRQWNKHGLQVLGGVEVRNVEGKNYRERTYGYDETTRKGQPVDYTTSYTMYYNTGMQVRIPEMFRVPYEGTVANYISWYMNADYSWKNLVFSASGRKEESNIFGVETNQKGVPLWAVGAAWIISDEAFYKAKWLPYLKLRVSDGYSGNVDRNTYAFITASRDGQNSFGASTASISNPPNPDLRWEKVNMINFALDFKSRNNRLSGSIEYYIRNAKDLIGYSPIDPTTGTSVFRGNNGEMKGRGIDVLLNTINLNRKFQWKTSFLFSYNYDEVATYEEQQASISYYYNSALLNPLPDKPLYSVYSVKWGGLDPQNGDPVGFLNGSRSKDYSAIMNSNKLDDLIYNGPVNPVYFASVLNSFSWKNFELSFNIIWKAGHYFRRPSIHYSNYFTINANAHPDIVQRWKEKGDEAHTNVPSIRFPADANRDTYYNYSEILVEKGDLLRLQDMGLSYRFMDRRVGKLPVEGIRLYTYVNNIGLLWRANDKGIDPDFVQGYPDPLTVSVGMKIDL</sequence>
<dbReference type="InterPro" id="IPR039426">
    <property type="entry name" value="TonB-dep_rcpt-like"/>
</dbReference>
<dbReference type="PROSITE" id="PS51257">
    <property type="entry name" value="PROKAR_LIPOPROTEIN"/>
    <property type="match status" value="1"/>
</dbReference>
<feature type="chain" id="PRO_5042561035" evidence="8">
    <location>
        <begin position="26"/>
        <end position="1150"/>
    </location>
</feature>
<dbReference type="InterPro" id="IPR037066">
    <property type="entry name" value="Plug_dom_sf"/>
</dbReference>
<evidence type="ECO:0000313" key="11">
    <source>
        <dbReference type="Proteomes" id="UP001220610"/>
    </source>
</evidence>
<evidence type="ECO:0000256" key="7">
    <source>
        <dbReference type="PROSITE-ProRule" id="PRU01360"/>
    </source>
</evidence>
<keyword evidence="5 7" id="KW-0472">Membrane</keyword>
<evidence type="ECO:0000313" key="10">
    <source>
        <dbReference type="EMBL" id="WEK33797.1"/>
    </source>
</evidence>
<feature type="domain" description="TonB-dependent receptor plug" evidence="9">
    <location>
        <begin position="210"/>
        <end position="314"/>
    </location>
</feature>
<evidence type="ECO:0000256" key="3">
    <source>
        <dbReference type="ARBA" id="ARBA00022452"/>
    </source>
</evidence>
<evidence type="ECO:0000259" key="9">
    <source>
        <dbReference type="Pfam" id="PF07715"/>
    </source>
</evidence>
<keyword evidence="6 7" id="KW-0998">Cell outer membrane</keyword>
<gene>
    <name evidence="10" type="ORF">P0Y53_14995</name>
</gene>
<dbReference type="InterPro" id="IPR023996">
    <property type="entry name" value="TonB-dep_OMP_SusC/RagA"/>
</dbReference>
<evidence type="ECO:0000256" key="1">
    <source>
        <dbReference type="ARBA" id="ARBA00004571"/>
    </source>
</evidence>
<dbReference type="Proteomes" id="UP001220610">
    <property type="component" value="Chromosome"/>
</dbReference>
<dbReference type="AlphaFoldDB" id="A0AAJ5WQB5"/>
<keyword evidence="2 7" id="KW-0813">Transport</keyword>
<dbReference type="Pfam" id="PF07715">
    <property type="entry name" value="Plug"/>
    <property type="match status" value="1"/>
</dbReference>
<proteinExistence type="inferred from homology"/>
<dbReference type="EMBL" id="CP119311">
    <property type="protein sequence ID" value="WEK33797.1"/>
    <property type="molecule type" value="Genomic_DNA"/>
</dbReference>
<evidence type="ECO:0000256" key="5">
    <source>
        <dbReference type="ARBA" id="ARBA00023136"/>
    </source>
</evidence>
<dbReference type="SUPFAM" id="SSF56935">
    <property type="entry name" value="Porins"/>
    <property type="match status" value="1"/>
</dbReference>
<feature type="signal peptide" evidence="8">
    <location>
        <begin position="1"/>
        <end position="25"/>
    </location>
</feature>
<keyword evidence="8" id="KW-0732">Signal</keyword>
<evidence type="ECO:0000256" key="2">
    <source>
        <dbReference type="ARBA" id="ARBA00022448"/>
    </source>
</evidence>
<dbReference type="InterPro" id="IPR012910">
    <property type="entry name" value="Plug_dom"/>
</dbReference>
<dbReference type="SUPFAM" id="SSF49464">
    <property type="entry name" value="Carboxypeptidase regulatory domain-like"/>
    <property type="match status" value="1"/>
</dbReference>
<comment type="similarity">
    <text evidence="7">Belongs to the TonB-dependent receptor family.</text>
</comment>
<dbReference type="GO" id="GO:0009279">
    <property type="term" value="C:cell outer membrane"/>
    <property type="evidence" value="ECO:0007669"/>
    <property type="project" value="UniProtKB-SubCell"/>
</dbReference>
<dbReference type="NCBIfam" id="TIGR04056">
    <property type="entry name" value="OMP_RagA_SusC"/>
    <property type="match status" value="1"/>
</dbReference>
<dbReference type="PROSITE" id="PS52016">
    <property type="entry name" value="TONB_DEPENDENT_REC_3"/>
    <property type="match status" value="1"/>
</dbReference>
<dbReference type="Gene3D" id="2.40.170.20">
    <property type="entry name" value="TonB-dependent receptor, beta-barrel domain"/>
    <property type="match status" value="1"/>
</dbReference>
<dbReference type="Gene3D" id="2.170.130.10">
    <property type="entry name" value="TonB-dependent receptor, plug domain"/>
    <property type="match status" value="1"/>
</dbReference>
<keyword evidence="4 7" id="KW-0812">Transmembrane</keyword>
<evidence type="ECO:0000256" key="4">
    <source>
        <dbReference type="ARBA" id="ARBA00022692"/>
    </source>
</evidence>